<evidence type="ECO:0000313" key="3">
    <source>
        <dbReference type="Proteomes" id="UP000614334"/>
    </source>
</evidence>
<comment type="caution">
    <text evidence="2">The sequence shown here is derived from an EMBL/GenBank/DDBJ whole genome shotgun (WGS) entry which is preliminary data.</text>
</comment>
<name>A0A8H7M5H9_9AGAM</name>
<protein>
    <submittedName>
        <fullName evidence="2">Uncharacterized protein</fullName>
    </submittedName>
</protein>
<gene>
    <name evidence="2" type="ORF">RHS01_00135</name>
</gene>
<feature type="compositionally biased region" description="Polar residues" evidence="1">
    <location>
        <begin position="25"/>
        <end position="34"/>
    </location>
</feature>
<proteinExistence type="predicted"/>
<accession>A0A8H7M5H9</accession>
<evidence type="ECO:0000256" key="1">
    <source>
        <dbReference type="SAM" id="MobiDB-lite"/>
    </source>
</evidence>
<organism evidence="2 3">
    <name type="scientific">Rhizoctonia solani</name>
    <dbReference type="NCBI Taxonomy" id="456999"/>
    <lineage>
        <taxon>Eukaryota</taxon>
        <taxon>Fungi</taxon>
        <taxon>Dikarya</taxon>
        <taxon>Basidiomycota</taxon>
        <taxon>Agaricomycotina</taxon>
        <taxon>Agaricomycetes</taxon>
        <taxon>Cantharellales</taxon>
        <taxon>Ceratobasidiaceae</taxon>
        <taxon>Rhizoctonia</taxon>
    </lineage>
</organism>
<reference evidence="2" key="1">
    <citation type="submission" date="2020-09" db="EMBL/GenBank/DDBJ databases">
        <title>Comparative genome analyses of four rice-infecting Rhizoctonia solani isolates reveal extensive enrichment of homogalacturonan modification genes.</title>
        <authorList>
            <person name="Lee D.-Y."/>
            <person name="Jeon J."/>
            <person name="Kim K.-T."/>
            <person name="Cheong K."/>
            <person name="Song H."/>
            <person name="Choi G."/>
            <person name="Ko J."/>
            <person name="Opiyo S.O."/>
            <person name="Zuo S."/>
            <person name="Madhav S."/>
            <person name="Lee Y.-H."/>
            <person name="Wang G.-L."/>
        </authorList>
    </citation>
    <scope>NUCLEOTIDE SEQUENCE</scope>
    <source>
        <strain evidence="2">AG1-IA B2</strain>
    </source>
</reference>
<sequence length="110" mass="11639">MDSPLHKQNTTIPHFLSSKIKPPTVKTQPRNTPTAPMPIPTPLDTHSFLHPPSAAFSLTNVYANCAVGFGPPLSVTSLAPALAAATVPDVGVEPAARMESARTSSRRCRV</sequence>
<dbReference type="Proteomes" id="UP000614334">
    <property type="component" value="Unassembled WGS sequence"/>
</dbReference>
<dbReference type="AlphaFoldDB" id="A0A8H7M5H9"/>
<feature type="region of interest" description="Disordered" evidence="1">
    <location>
        <begin position="1"/>
        <end position="45"/>
    </location>
</feature>
<evidence type="ECO:0000313" key="2">
    <source>
        <dbReference type="EMBL" id="KAF8760741.1"/>
    </source>
</evidence>
<feature type="compositionally biased region" description="Polar residues" evidence="1">
    <location>
        <begin position="1"/>
        <end position="12"/>
    </location>
</feature>
<dbReference type="EMBL" id="JACYCF010000001">
    <property type="protein sequence ID" value="KAF8760741.1"/>
    <property type="molecule type" value="Genomic_DNA"/>
</dbReference>